<feature type="region of interest" description="Disordered" evidence="1">
    <location>
        <begin position="64"/>
        <end position="83"/>
    </location>
</feature>
<comment type="caution">
    <text evidence="2">The sequence shown here is derived from an EMBL/GenBank/DDBJ whole genome shotgun (WGS) entry which is preliminary data.</text>
</comment>
<sequence>MAGDFAKNCLNCLPYIILFDWLKALSRFCTCWLKRFLHDSSRIPSAAETQFTSLRTLSAVEKVTAGAGRGGRPSNSPAKSTREEAIFHVHGSV</sequence>
<evidence type="ECO:0000313" key="4">
    <source>
        <dbReference type="Proteomes" id="UP001164929"/>
    </source>
</evidence>
<accession>A0AAD6W6E5</accession>
<evidence type="ECO:0000256" key="1">
    <source>
        <dbReference type="SAM" id="MobiDB-lite"/>
    </source>
</evidence>
<gene>
    <name evidence="2" type="ORF">NC653_011463</name>
    <name evidence="3" type="ORF">NC653_012396</name>
</gene>
<organism evidence="2 4">
    <name type="scientific">Populus alba x Populus x berolinensis</name>
    <dbReference type="NCBI Taxonomy" id="444605"/>
    <lineage>
        <taxon>Eukaryota</taxon>
        <taxon>Viridiplantae</taxon>
        <taxon>Streptophyta</taxon>
        <taxon>Embryophyta</taxon>
        <taxon>Tracheophyta</taxon>
        <taxon>Spermatophyta</taxon>
        <taxon>Magnoliopsida</taxon>
        <taxon>eudicotyledons</taxon>
        <taxon>Gunneridae</taxon>
        <taxon>Pentapetalae</taxon>
        <taxon>rosids</taxon>
        <taxon>fabids</taxon>
        <taxon>Malpighiales</taxon>
        <taxon>Salicaceae</taxon>
        <taxon>Saliceae</taxon>
        <taxon>Populus</taxon>
    </lineage>
</organism>
<keyword evidence="4" id="KW-1185">Reference proteome</keyword>
<dbReference type="Proteomes" id="UP001164929">
    <property type="component" value="Chromosome 4"/>
</dbReference>
<dbReference type="EMBL" id="JAQIZT010000004">
    <property type="protein sequence ID" value="KAJ7002322.1"/>
    <property type="molecule type" value="Genomic_DNA"/>
</dbReference>
<dbReference type="EMBL" id="JAQIZT010000004">
    <property type="protein sequence ID" value="KAJ7001028.1"/>
    <property type="molecule type" value="Genomic_DNA"/>
</dbReference>
<reference evidence="2 4" key="1">
    <citation type="journal article" date="2023" name="Mol. Ecol. Resour.">
        <title>Chromosome-level genome assembly of a triploid poplar Populus alba 'Berolinensis'.</title>
        <authorList>
            <person name="Chen S."/>
            <person name="Yu Y."/>
            <person name="Wang X."/>
            <person name="Wang S."/>
            <person name="Zhang T."/>
            <person name="Zhou Y."/>
            <person name="He R."/>
            <person name="Meng N."/>
            <person name="Wang Y."/>
            <person name="Liu W."/>
            <person name="Liu Z."/>
            <person name="Liu J."/>
            <person name="Guo Q."/>
            <person name="Huang H."/>
            <person name="Sederoff R.R."/>
            <person name="Wang G."/>
            <person name="Qu G."/>
            <person name="Chen S."/>
        </authorList>
    </citation>
    <scope>NUCLEOTIDE SEQUENCE [LARGE SCALE GENOMIC DNA]</scope>
    <source>
        <strain evidence="2">SC-2020</strain>
    </source>
</reference>
<protein>
    <submittedName>
        <fullName evidence="2">Uncharacterized protein</fullName>
    </submittedName>
</protein>
<dbReference type="AlphaFoldDB" id="A0AAD6W6E5"/>
<evidence type="ECO:0000313" key="2">
    <source>
        <dbReference type="EMBL" id="KAJ7001028.1"/>
    </source>
</evidence>
<proteinExistence type="predicted"/>
<evidence type="ECO:0000313" key="3">
    <source>
        <dbReference type="EMBL" id="KAJ7002322.1"/>
    </source>
</evidence>
<name>A0AAD6W6E5_9ROSI</name>